<dbReference type="PANTHER" id="PTHR47706:SF10">
    <property type="entry name" value="NMRA-LIKE DOMAIN-CONTAINING PROTEIN"/>
    <property type="match status" value="1"/>
</dbReference>
<evidence type="ECO:0000259" key="4">
    <source>
        <dbReference type="Pfam" id="PF13460"/>
    </source>
</evidence>
<evidence type="ECO:0000256" key="1">
    <source>
        <dbReference type="ARBA" id="ARBA00005725"/>
    </source>
</evidence>
<keyword evidence="2" id="KW-0521">NADP</keyword>
<feature type="domain" description="NAD(P)-binding" evidence="4">
    <location>
        <begin position="10"/>
        <end position="136"/>
    </location>
</feature>
<sequence length="317" mass="33868">MQLKNIAIVGAGGNIGKHVVPKLLSDGHFQITALTRGNYQAPDARIKVATVDYSSRASLAAALQGQDAVLSLVPGGQAKWGPQKLLIDASIDAGAQLFVPSEFVANILAPQYAVFPASFVGDKVALRHYLAEQAAAGKICWAALNGGPFFDMWLLGGPAGFDIAARKATIYGTGDNLACWTPLPFIAAALLNMLRAPDAVKNRAVFVCGVRGLTQNALLEALEAEVGGKFDVERVDVRKMKADALELLERGEVKAAMRGLTLSGQFNEEGSAADFWHLVENELVGVEPVWVREAVRMTLAAADLKERITSDSWDGRK</sequence>
<dbReference type="InterPro" id="IPR016040">
    <property type="entry name" value="NAD(P)-bd_dom"/>
</dbReference>
<reference evidence="5 6" key="1">
    <citation type="submission" date="2024-02" db="EMBL/GenBank/DDBJ databases">
        <title>De novo assembly and annotation of 12 fungi associated with fruit tree decline syndrome in Ontario, Canada.</title>
        <authorList>
            <person name="Sulman M."/>
            <person name="Ellouze W."/>
            <person name="Ilyukhin E."/>
        </authorList>
    </citation>
    <scope>NUCLEOTIDE SEQUENCE [LARGE SCALE GENOMIC DNA]</scope>
    <source>
        <strain evidence="5 6">FDS-637</strain>
    </source>
</reference>
<evidence type="ECO:0000256" key="2">
    <source>
        <dbReference type="ARBA" id="ARBA00022857"/>
    </source>
</evidence>
<gene>
    <name evidence="5" type="ORF">SLS55_006058</name>
</gene>
<keyword evidence="6" id="KW-1185">Reference proteome</keyword>
<comment type="caution">
    <text evidence="5">The sequence shown here is derived from an EMBL/GenBank/DDBJ whole genome shotgun (WGS) entry which is preliminary data.</text>
</comment>
<protein>
    <recommendedName>
        <fullName evidence="4">NAD(P)-binding domain-containing protein</fullName>
    </recommendedName>
</protein>
<dbReference type="PANTHER" id="PTHR47706">
    <property type="entry name" value="NMRA-LIKE FAMILY PROTEIN"/>
    <property type="match status" value="1"/>
</dbReference>
<dbReference type="InterPro" id="IPR051609">
    <property type="entry name" value="NmrA/Isoflavone_reductase-like"/>
</dbReference>
<keyword evidence="3" id="KW-0560">Oxidoreductase</keyword>
<dbReference type="RefSeq" id="XP_066631590.1">
    <property type="nucleotide sequence ID" value="XM_066777495.1"/>
</dbReference>
<dbReference type="GeneID" id="92010143"/>
<dbReference type="InterPro" id="IPR036291">
    <property type="entry name" value="NAD(P)-bd_dom_sf"/>
</dbReference>
<dbReference type="SUPFAM" id="SSF51735">
    <property type="entry name" value="NAD(P)-binding Rossmann-fold domains"/>
    <property type="match status" value="1"/>
</dbReference>
<accession>A0ABR3CFQ8</accession>
<organism evidence="5 6">
    <name type="scientific">Diplodia seriata</name>
    <dbReference type="NCBI Taxonomy" id="420778"/>
    <lineage>
        <taxon>Eukaryota</taxon>
        <taxon>Fungi</taxon>
        <taxon>Dikarya</taxon>
        <taxon>Ascomycota</taxon>
        <taxon>Pezizomycotina</taxon>
        <taxon>Dothideomycetes</taxon>
        <taxon>Dothideomycetes incertae sedis</taxon>
        <taxon>Botryosphaeriales</taxon>
        <taxon>Botryosphaeriaceae</taxon>
        <taxon>Diplodia</taxon>
    </lineage>
</organism>
<proteinExistence type="inferred from homology"/>
<evidence type="ECO:0000256" key="3">
    <source>
        <dbReference type="ARBA" id="ARBA00023002"/>
    </source>
</evidence>
<comment type="similarity">
    <text evidence="1">Belongs to the NmrA-type oxidoreductase family. Isoflavone reductase subfamily.</text>
</comment>
<evidence type="ECO:0000313" key="6">
    <source>
        <dbReference type="Proteomes" id="UP001430584"/>
    </source>
</evidence>
<dbReference type="Proteomes" id="UP001430584">
    <property type="component" value="Unassembled WGS sequence"/>
</dbReference>
<evidence type="ECO:0000313" key="5">
    <source>
        <dbReference type="EMBL" id="KAL0258561.1"/>
    </source>
</evidence>
<dbReference type="Pfam" id="PF13460">
    <property type="entry name" value="NAD_binding_10"/>
    <property type="match status" value="1"/>
</dbReference>
<name>A0ABR3CFQ8_9PEZI</name>
<dbReference type="EMBL" id="JAJVCZ030000006">
    <property type="protein sequence ID" value="KAL0258561.1"/>
    <property type="molecule type" value="Genomic_DNA"/>
</dbReference>
<dbReference type="Gene3D" id="3.40.50.720">
    <property type="entry name" value="NAD(P)-binding Rossmann-like Domain"/>
    <property type="match status" value="1"/>
</dbReference>